<evidence type="ECO:0000313" key="2">
    <source>
        <dbReference type="Proteomes" id="UP000887013"/>
    </source>
</evidence>
<dbReference type="AlphaFoldDB" id="A0A8X6NQ41"/>
<keyword evidence="2" id="KW-1185">Reference proteome</keyword>
<dbReference type="Proteomes" id="UP000887013">
    <property type="component" value="Unassembled WGS sequence"/>
</dbReference>
<sequence length="92" mass="10848">MRKPTSRRKFFRVGNAKEFSLLLLFSFVYVLEGKCISGNLLFNGYHKMSKSFWSLNKEVKREIRYLPMVMKELLKNLNLQSCLPSKRRISVG</sequence>
<protein>
    <submittedName>
        <fullName evidence="1">Uncharacterized protein</fullName>
    </submittedName>
</protein>
<comment type="caution">
    <text evidence="1">The sequence shown here is derived from an EMBL/GenBank/DDBJ whole genome shotgun (WGS) entry which is preliminary data.</text>
</comment>
<gene>
    <name evidence="1" type="ORF">NPIL_414511</name>
</gene>
<name>A0A8X6NQ41_NEPPI</name>
<accession>A0A8X6NQ41</accession>
<organism evidence="1 2">
    <name type="scientific">Nephila pilipes</name>
    <name type="common">Giant wood spider</name>
    <name type="synonym">Nephila maculata</name>
    <dbReference type="NCBI Taxonomy" id="299642"/>
    <lineage>
        <taxon>Eukaryota</taxon>
        <taxon>Metazoa</taxon>
        <taxon>Ecdysozoa</taxon>
        <taxon>Arthropoda</taxon>
        <taxon>Chelicerata</taxon>
        <taxon>Arachnida</taxon>
        <taxon>Araneae</taxon>
        <taxon>Araneomorphae</taxon>
        <taxon>Entelegynae</taxon>
        <taxon>Araneoidea</taxon>
        <taxon>Nephilidae</taxon>
        <taxon>Nephila</taxon>
    </lineage>
</organism>
<reference evidence="1" key="1">
    <citation type="submission" date="2020-08" db="EMBL/GenBank/DDBJ databases">
        <title>Multicomponent nature underlies the extraordinary mechanical properties of spider dragline silk.</title>
        <authorList>
            <person name="Kono N."/>
            <person name="Nakamura H."/>
            <person name="Mori M."/>
            <person name="Yoshida Y."/>
            <person name="Ohtoshi R."/>
            <person name="Malay A.D."/>
            <person name="Moran D.A.P."/>
            <person name="Tomita M."/>
            <person name="Numata K."/>
            <person name="Arakawa K."/>
        </authorList>
    </citation>
    <scope>NUCLEOTIDE SEQUENCE</scope>
</reference>
<evidence type="ECO:0000313" key="1">
    <source>
        <dbReference type="EMBL" id="GFT25732.1"/>
    </source>
</evidence>
<dbReference type="EMBL" id="BMAW01060335">
    <property type="protein sequence ID" value="GFT25732.1"/>
    <property type="molecule type" value="Genomic_DNA"/>
</dbReference>
<proteinExistence type="predicted"/>